<dbReference type="InterPro" id="IPR027417">
    <property type="entry name" value="P-loop_NTPase"/>
</dbReference>
<evidence type="ECO:0000256" key="4">
    <source>
        <dbReference type="ARBA" id="ARBA00022840"/>
    </source>
</evidence>
<dbReference type="InterPro" id="IPR017871">
    <property type="entry name" value="ABC_transporter-like_CS"/>
</dbReference>
<dbReference type="PANTHER" id="PTHR43394:SF1">
    <property type="entry name" value="ATP-BINDING CASSETTE SUB-FAMILY B MEMBER 10, MITOCHONDRIAL"/>
    <property type="match status" value="1"/>
</dbReference>
<evidence type="ECO:0000256" key="1">
    <source>
        <dbReference type="ARBA" id="ARBA00004651"/>
    </source>
</evidence>
<dbReference type="InterPro" id="IPR003439">
    <property type="entry name" value="ABC_transporter-like_ATP-bd"/>
</dbReference>
<feature type="domain" description="ABC transporter" evidence="8">
    <location>
        <begin position="332"/>
        <end position="567"/>
    </location>
</feature>
<feature type="transmembrane region" description="Helical" evidence="7">
    <location>
        <begin position="15"/>
        <end position="36"/>
    </location>
</feature>
<feature type="transmembrane region" description="Helical" evidence="7">
    <location>
        <begin position="278"/>
        <end position="296"/>
    </location>
</feature>
<dbReference type="PANTHER" id="PTHR43394">
    <property type="entry name" value="ATP-DEPENDENT PERMEASE MDL1, MITOCHONDRIAL"/>
    <property type="match status" value="1"/>
</dbReference>
<dbReference type="Proteomes" id="UP001595755">
    <property type="component" value="Unassembled WGS sequence"/>
</dbReference>
<dbReference type="SMART" id="SM00382">
    <property type="entry name" value="AAA"/>
    <property type="match status" value="1"/>
</dbReference>
<organism evidence="10 11">
    <name type="scientific">Cohnella boryungensis</name>
    <dbReference type="NCBI Taxonomy" id="768479"/>
    <lineage>
        <taxon>Bacteria</taxon>
        <taxon>Bacillati</taxon>
        <taxon>Bacillota</taxon>
        <taxon>Bacilli</taxon>
        <taxon>Bacillales</taxon>
        <taxon>Paenibacillaceae</taxon>
        <taxon>Cohnella</taxon>
    </lineage>
</organism>
<dbReference type="RefSeq" id="WP_204605335.1">
    <property type="nucleotide sequence ID" value="NZ_JBHSED010000021.1"/>
</dbReference>
<protein>
    <submittedName>
        <fullName evidence="10">ABC transporter ATP-binding protein</fullName>
    </submittedName>
</protein>
<feature type="domain" description="ABC transmembrane type-1" evidence="9">
    <location>
        <begin position="16"/>
        <end position="298"/>
    </location>
</feature>
<evidence type="ECO:0000256" key="3">
    <source>
        <dbReference type="ARBA" id="ARBA00022741"/>
    </source>
</evidence>
<keyword evidence="2 7" id="KW-0812">Transmembrane</keyword>
<keyword evidence="3" id="KW-0547">Nucleotide-binding</keyword>
<dbReference type="GO" id="GO:0005524">
    <property type="term" value="F:ATP binding"/>
    <property type="evidence" value="ECO:0007669"/>
    <property type="project" value="UniProtKB-KW"/>
</dbReference>
<dbReference type="InterPro" id="IPR003593">
    <property type="entry name" value="AAA+_ATPase"/>
</dbReference>
<name>A0ABV8SAV2_9BACL</name>
<dbReference type="PROSITE" id="PS00211">
    <property type="entry name" value="ABC_TRANSPORTER_1"/>
    <property type="match status" value="1"/>
</dbReference>
<dbReference type="InterPro" id="IPR011527">
    <property type="entry name" value="ABC1_TM_dom"/>
</dbReference>
<feature type="transmembrane region" description="Helical" evidence="7">
    <location>
        <begin position="56"/>
        <end position="76"/>
    </location>
</feature>
<keyword evidence="5 7" id="KW-1133">Transmembrane helix</keyword>
<dbReference type="InterPro" id="IPR036640">
    <property type="entry name" value="ABC1_TM_sf"/>
</dbReference>
<gene>
    <name evidence="10" type="ORF">ACFO1S_12880</name>
</gene>
<sequence length="575" mass="63562">MTLLLRYLKPYKKSIAALLILMFGGIMLELYLPTLMANMVDFGIAKEDMDYVYQTGGWMLFCSIFAVALTVGVNYLSSGVAHGFGKDLRRSLFVQVQKFSLQQFERFGPASLMTRTTNDIRQVQDLVNALFGMMTRAPIMLLGGILLAFYRDSMLSLVFIAVLPVLAGIIFLIMRKAVPLFGLLQLKTDRLNLIIREKLSGIRVIRAFNRTEYENGRFNQANEDYRDTGIKVNKITAYLFPAMSMVMSVTNVSIVWFGGIRIDQGHMQIGNLMAFLQYAMMIMVALIMLSMMFVMIPRAQASANRIADVLRLEPTIADAGSNKLATEIKGRIEFAEVTFRYPGAANPALRSVSFQAGPGETTAIIGSTGSGKTTLLQLIPRLYDVESGAILIDGVDIRDMPQRSLRSRIGYVTQKASLFRGTIADNVAFGRDQLAPDQLEEALRIAQALDFVRSKEKGADEEVAQGGANFSGGQKQRLSIARALARKPAIYLFDDSFSALDYKTDAELRKALKQVTGDATILIVAQRVSTVKDADRIIVLHEGAISGIGSHEELLSSNNIYREIVASQLTEEESA</sequence>
<dbReference type="PROSITE" id="PS50929">
    <property type="entry name" value="ABC_TM1F"/>
    <property type="match status" value="1"/>
</dbReference>
<feature type="transmembrane region" description="Helical" evidence="7">
    <location>
        <begin position="126"/>
        <end position="149"/>
    </location>
</feature>
<evidence type="ECO:0000256" key="2">
    <source>
        <dbReference type="ARBA" id="ARBA00022692"/>
    </source>
</evidence>
<evidence type="ECO:0000313" key="11">
    <source>
        <dbReference type="Proteomes" id="UP001595755"/>
    </source>
</evidence>
<evidence type="ECO:0000256" key="6">
    <source>
        <dbReference type="ARBA" id="ARBA00023136"/>
    </source>
</evidence>
<keyword evidence="6 7" id="KW-0472">Membrane</keyword>
<dbReference type="EMBL" id="JBHSED010000021">
    <property type="protein sequence ID" value="MFC4304325.1"/>
    <property type="molecule type" value="Genomic_DNA"/>
</dbReference>
<evidence type="ECO:0000256" key="5">
    <source>
        <dbReference type="ARBA" id="ARBA00022989"/>
    </source>
</evidence>
<evidence type="ECO:0000313" key="10">
    <source>
        <dbReference type="EMBL" id="MFC4304325.1"/>
    </source>
</evidence>
<dbReference type="SUPFAM" id="SSF52540">
    <property type="entry name" value="P-loop containing nucleoside triphosphate hydrolases"/>
    <property type="match status" value="1"/>
</dbReference>
<dbReference type="PROSITE" id="PS50893">
    <property type="entry name" value="ABC_TRANSPORTER_2"/>
    <property type="match status" value="1"/>
</dbReference>
<dbReference type="Pfam" id="PF00005">
    <property type="entry name" value="ABC_tran"/>
    <property type="match status" value="1"/>
</dbReference>
<evidence type="ECO:0000259" key="8">
    <source>
        <dbReference type="PROSITE" id="PS50893"/>
    </source>
</evidence>
<comment type="caution">
    <text evidence="10">The sequence shown here is derived from an EMBL/GenBank/DDBJ whole genome shotgun (WGS) entry which is preliminary data.</text>
</comment>
<dbReference type="InterPro" id="IPR039421">
    <property type="entry name" value="Type_1_exporter"/>
</dbReference>
<evidence type="ECO:0000259" key="9">
    <source>
        <dbReference type="PROSITE" id="PS50929"/>
    </source>
</evidence>
<accession>A0ABV8SAV2</accession>
<feature type="transmembrane region" description="Helical" evidence="7">
    <location>
        <begin position="155"/>
        <end position="174"/>
    </location>
</feature>
<keyword evidence="11" id="KW-1185">Reference proteome</keyword>
<dbReference type="Gene3D" id="3.40.50.300">
    <property type="entry name" value="P-loop containing nucleotide triphosphate hydrolases"/>
    <property type="match status" value="1"/>
</dbReference>
<feature type="transmembrane region" description="Helical" evidence="7">
    <location>
        <begin position="235"/>
        <end position="258"/>
    </location>
</feature>
<comment type="subcellular location">
    <subcellularLocation>
        <location evidence="1">Cell membrane</location>
        <topology evidence="1">Multi-pass membrane protein</topology>
    </subcellularLocation>
</comment>
<evidence type="ECO:0000256" key="7">
    <source>
        <dbReference type="SAM" id="Phobius"/>
    </source>
</evidence>
<dbReference type="SUPFAM" id="SSF90123">
    <property type="entry name" value="ABC transporter transmembrane region"/>
    <property type="match status" value="1"/>
</dbReference>
<dbReference type="CDD" id="cd18548">
    <property type="entry name" value="ABC_6TM_Tm287_like"/>
    <property type="match status" value="1"/>
</dbReference>
<reference evidence="11" key="1">
    <citation type="journal article" date="2019" name="Int. J. Syst. Evol. Microbiol.">
        <title>The Global Catalogue of Microorganisms (GCM) 10K type strain sequencing project: providing services to taxonomists for standard genome sequencing and annotation.</title>
        <authorList>
            <consortium name="The Broad Institute Genomics Platform"/>
            <consortium name="The Broad Institute Genome Sequencing Center for Infectious Disease"/>
            <person name="Wu L."/>
            <person name="Ma J."/>
        </authorList>
    </citation>
    <scope>NUCLEOTIDE SEQUENCE [LARGE SCALE GENOMIC DNA]</scope>
    <source>
        <strain evidence="11">CGMCC 4.1641</strain>
    </source>
</reference>
<dbReference type="Pfam" id="PF00664">
    <property type="entry name" value="ABC_membrane"/>
    <property type="match status" value="1"/>
</dbReference>
<keyword evidence="4 10" id="KW-0067">ATP-binding</keyword>
<dbReference type="Gene3D" id="1.20.1560.10">
    <property type="entry name" value="ABC transporter type 1, transmembrane domain"/>
    <property type="match status" value="1"/>
</dbReference>
<proteinExistence type="predicted"/>